<evidence type="ECO:0000256" key="1">
    <source>
        <dbReference type="SAM" id="MobiDB-lite"/>
    </source>
</evidence>
<reference evidence="3" key="1">
    <citation type="submission" date="2015-10" db="EMBL/GenBank/DDBJ databases">
        <authorList>
            <person name="Gilbert D.G."/>
        </authorList>
    </citation>
    <scope>NUCLEOTIDE SEQUENCE</scope>
    <source>
        <strain evidence="3">Phyl III-seqv23</strain>
    </source>
</reference>
<dbReference type="EMBL" id="LN899821">
    <property type="protein sequence ID" value="CUV20896.1"/>
    <property type="molecule type" value="Genomic_DNA"/>
</dbReference>
<sequence>MVPGRHAQPGMAVDDARVPGRDRDIRQQAGHQPRAHRRAMHGADNGLVAVDEVVDQVARLVPDAGAHLEVIGHLLDQVQVAAGRKAPALAADQRHAHRWLGRHVAPDLGQLAMQTGVGGGQLAVGRLRRPHHDLEDGAVLHERQRLVTGKAWGERVHGVAECASSIADREDFRLGHRPVHVEAVPGHPEGVVAESLDMASLSDDVRVQLGQTARAVRIMVLHGKEQQPHGIPRASAMQDRRIGCIFFRNAYLRK</sequence>
<dbReference type="EMBL" id="LN899824">
    <property type="protein sequence ID" value="CUV27918.1"/>
    <property type="molecule type" value="Genomic_DNA"/>
</dbReference>
<name>A0A0S4V0S8_RALSL</name>
<accession>A0A0S4V0S8</accession>
<proteinExistence type="predicted"/>
<protein>
    <submittedName>
        <fullName evidence="3">Uncharacterized protein</fullName>
    </submittedName>
</protein>
<evidence type="ECO:0000313" key="2">
    <source>
        <dbReference type="EMBL" id="CUV20896.1"/>
    </source>
</evidence>
<feature type="region of interest" description="Disordered" evidence="1">
    <location>
        <begin position="1"/>
        <end position="21"/>
    </location>
</feature>
<gene>
    <name evidence="2" type="ORF">PSS4_v1_1900003</name>
    <name evidence="3" type="ORF">RUN1985_v1_150027</name>
</gene>
<dbReference type="AlphaFoldDB" id="A0A0S4V0S8"/>
<evidence type="ECO:0000313" key="3">
    <source>
        <dbReference type="EMBL" id="CUV27918.1"/>
    </source>
</evidence>
<organism evidence="3">
    <name type="scientific">Ralstonia solanacearum</name>
    <name type="common">Pseudomonas solanacearum</name>
    <dbReference type="NCBI Taxonomy" id="305"/>
    <lineage>
        <taxon>Bacteria</taxon>
        <taxon>Pseudomonadati</taxon>
        <taxon>Pseudomonadota</taxon>
        <taxon>Betaproteobacteria</taxon>
        <taxon>Burkholderiales</taxon>
        <taxon>Burkholderiaceae</taxon>
        <taxon>Ralstonia</taxon>
        <taxon>Ralstonia solanacearum species complex</taxon>
    </lineage>
</organism>